<organism evidence="5 6">
    <name type="scientific">Flagellimonas iocasae</name>
    <dbReference type="NCBI Taxonomy" id="2055905"/>
    <lineage>
        <taxon>Bacteria</taxon>
        <taxon>Pseudomonadati</taxon>
        <taxon>Bacteroidota</taxon>
        <taxon>Flavobacteriia</taxon>
        <taxon>Flavobacteriales</taxon>
        <taxon>Flavobacteriaceae</taxon>
        <taxon>Flagellimonas</taxon>
    </lineage>
</organism>
<dbReference type="PANTHER" id="PTHR24026:SF126">
    <property type="entry name" value="PROTOCADHERIN FAT 4"/>
    <property type="match status" value="1"/>
</dbReference>
<dbReference type="Gene3D" id="2.60.40.10">
    <property type="entry name" value="Immunoglobulins"/>
    <property type="match status" value="1"/>
</dbReference>
<keyword evidence="3" id="KW-0732">Signal</keyword>
<evidence type="ECO:0000256" key="1">
    <source>
        <dbReference type="ARBA" id="ARBA00022692"/>
    </source>
</evidence>
<dbReference type="Pfam" id="PF01833">
    <property type="entry name" value="TIG"/>
    <property type="match status" value="1"/>
</dbReference>
<dbReference type="Proteomes" id="UP001597342">
    <property type="component" value="Unassembled WGS sequence"/>
</dbReference>
<evidence type="ECO:0000256" key="3">
    <source>
        <dbReference type="SAM" id="SignalP"/>
    </source>
</evidence>
<feature type="domain" description="Cadherin" evidence="4">
    <location>
        <begin position="221"/>
        <end position="321"/>
    </location>
</feature>
<evidence type="ECO:0000256" key="2">
    <source>
        <dbReference type="ARBA" id="ARBA00022989"/>
    </source>
</evidence>
<dbReference type="InterPro" id="IPR015919">
    <property type="entry name" value="Cadherin-like_sf"/>
</dbReference>
<proteinExistence type="predicted"/>
<dbReference type="InterPro" id="IPR013783">
    <property type="entry name" value="Ig-like_fold"/>
</dbReference>
<dbReference type="InterPro" id="IPR002126">
    <property type="entry name" value="Cadherin-like_dom"/>
</dbReference>
<keyword evidence="1" id="KW-0812">Transmembrane</keyword>
<evidence type="ECO:0000313" key="6">
    <source>
        <dbReference type="Proteomes" id="UP001597342"/>
    </source>
</evidence>
<dbReference type="PRINTS" id="PR00205">
    <property type="entry name" value="CADHERIN"/>
</dbReference>
<keyword evidence="2" id="KW-1133">Transmembrane helix</keyword>
<feature type="chain" id="PRO_5045458416" evidence="3">
    <location>
        <begin position="22"/>
        <end position="614"/>
    </location>
</feature>
<dbReference type="Pfam" id="PF03382">
    <property type="entry name" value="DUF285"/>
    <property type="match status" value="1"/>
</dbReference>
<name>A0ABW4XTE1_9FLAO</name>
<dbReference type="PANTHER" id="PTHR24026">
    <property type="entry name" value="FAT ATYPICAL CADHERIN-RELATED"/>
    <property type="match status" value="1"/>
</dbReference>
<sequence length="614" mass="65237">MIRKKLLYLVILALAVVSCSKDDGPSAPDKPTITSLSKTSGPVGTTFDIIGTNFSTTKTQNTVKIGTTTATVSVATATKITTSVPQGATTGKVSVTVGGETATGGTFTVTQPLPNNSAPVINNPDPVFSVVETLAIDVPVGAIDATDADQDVLNYVLSGTNSGHFMISAAGVIGLAEGEFLDFETTPVYNLSVSVSDGKGGTATTDITINVTDVDEAPEVESLSLEFPAAEDIVDTDIIGTVVATDPEGAELDFSIKKDVSFLFEINAAGELSLIKNKQLDYETLTEHPITVEVSDGENIVTVEITVTVTNVEELSDDPASFITTWMTSADEGEIVIGLEISLVKDYDFQIDWGDGSLESYNEPATVNLAHTYETEGTYTVAIKGSFPAIKMSVGGSTPNKLLTIEQWGTNVWKTMLSAFSGCNDLVINAPDFPNVSEVTNMANMFANTFGLGSNPNTDFSNWDTSNVTNMSHAFENSSVNNPIGWNTISVTNMSSMFKGAILFNQDLSTWDVSSVTNMSSMFEGASAFDQSLGDWVIASIQNMENMLDGTALSTANYDATLDGWVFSNSGSLNNDITLGVSGLFYCESEFLRQDIKGLFNWSFVGDSLDPECP</sequence>
<dbReference type="InterPro" id="IPR002909">
    <property type="entry name" value="IPT_dom"/>
</dbReference>
<dbReference type="SUPFAM" id="SSF81296">
    <property type="entry name" value="E set domains"/>
    <property type="match status" value="1"/>
</dbReference>
<feature type="domain" description="Cadherin" evidence="4">
    <location>
        <begin position="122"/>
        <end position="220"/>
    </location>
</feature>
<keyword evidence="6" id="KW-1185">Reference proteome</keyword>
<keyword evidence="2" id="KW-0472">Membrane</keyword>
<dbReference type="InterPro" id="IPR011889">
    <property type="entry name" value="Liste_lipo_26"/>
</dbReference>
<dbReference type="SUPFAM" id="SSF49313">
    <property type="entry name" value="Cadherin-like"/>
    <property type="match status" value="2"/>
</dbReference>
<dbReference type="RefSeq" id="WP_379829153.1">
    <property type="nucleotide sequence ID" value="NZ_JBHUHU010000001.1"/>
</dbReference>
<feature type="signal peptide" evidence="3">
    <location>
        <begin position="1"/>
        <end position="21"/>
    </location>
</feature>
<dbReference type="InterPro" id="IPR014756">
    <property type="entry name" value="Ig_E-set"/>
</dbReference>
<dbReference type="CDD" id="cd11304">
    <property type="entry name" value="Cadherin_repeat"/>
    <property type="match status" value="2"/>
</dbReference>
<reference evidence="6" key="1">
    <citation type="journal article" date="2019" name="Int. J. Syst. Evol. Microbiol.">
        <title>The Global Catalogue of Microorganisms (GCM) 10K type strain sequencing project: providing services to taxonomists for standard genome sequencing and annotation.</title>
        <authorList>
            <consortium name="The Broad Institute Genomics Platform"/>
            <consortium name="The Broad Institute Genome Sequencing Center for Infectious Disease"/>
            <person name="Wu L."/>
            <person name="Ma J."/>
        </authorList>
    </citation>
    <scope>NUCLEOTIDE SEQUENCE [LARGE SCALE GENOMIC DNA]</scope>
    <source>
        <strain evidence="6">JCM 3389</strain>
    </source>
</reference>
<evidence type="ECO:0000313" key="5">
    <source>
        <dbReference type="EMBL" id="MFD2098375.1"/>
    </source>
</evidence>
<gene>
    <name evidence="5" type="ORF">ACFSJE_01225</name>
</gene>
<accession>A0ABW4XTE1</accession>
<dbReference type="PROSITE" id="PS51257">
    <property type="entry name" value="PROKAR_LIPOPROTEIN"/>
    <property type="match status" value="1"/>
</dbReference>
<dbReference type="EMBL" id="JBHUHU010000001">
    <property type="protein sequence ID" value="MFD2098375.1"/>
    <property type="molecule type" value="Genomic_DNA"/>
</dbReference>
<dbReference type="InterPro" id="IPR005046">
    <property type="entry name" value="DUF285"/>
</dbReference>
<dbReference type="Gene3D" id="2.60.40.60">
    <property type="entry name" value="Cadherins"/>
    <property type="match status" value="2"/>
</dbReference>
<protein>
    <submittedName>
        <fullName evidence="5">BspA family leucine-rich repeat surface protein</fullName>
    </submittedName>
</protein>
<dbReference type="CDD" id="cd00603">
    <property type="entry name" value="IPT_PCSR"/>
    <property type="match status" value="1"/>
</dbReference>
<comment type="caution">
    <text evidence="5">The sequence shown here is derived from an EMBL/GenBank/DDBJ whole genome shotgun (WGS) entry which is preliminary data.</text>
</comment>
<dbReference type="NCBIfam" id="TIGR02167">
    <property type="entry name" value="Liste_lipo_26"/>
    <property type="match status" value="2"/>
</dbReference>
<dbReference type="SMART" id="SM00112">
    <property type="entry name" value="CA"/>
    <property type="match status" value="2"/>
</dbReference>
<dbReference type="PROSITE" id="PS50268">
    <property type="entry name" value="CADHERIN_2"/>
    <property type="match status" value="2"/>
</dbReference>
<dbReference type="Pfam" id="PF00028">
    <property type="entry name" value="Cadherin"/>
    <property type="match status" value="1"/>
</dbReference>
<evidence type="ECO:0000259" key="4">
    <source>
        <dbReference type="PROSITE" id="PS50268"/>
    </source>
</evidence>